<dbReference type="SUPFAM" id="SSF52540">
    <property type="entry name" value="P-loop containing nucleoside triphosphate hydrolases"/>
    <property type="match status" value="2"/>
</dbReference>
<dbReference type="GO" id="GO:0016320">
    <property type="term" value="P:endoplasmic reticulum membrane fusion"/>
    <property type="evidence" value="ECO:0007669"/>
    <property type="project" value="TreeGrafter"/>
</dbReference>
<dbReference type="PANTHER" id="PTHR45923">
    <property type="entry name" value="PROTEIN SEY1"/>
    <property type="match status" value="1"/>
</dbReference>
<dbReference type="PANTHER" id="PTHR45923:SF2">
    <property type="entry name" value="PROTEIN SEY1"/>
    <property type="match status" value="1"/>
</dbReference>
<evidence type="ECO:0008006" key="4">
    <source>
        <dbReference type="Google" id="ProtNLM"/>
    </source>
</evidence>
<evidence type="ECO:0000313" key="3">
    <source>
        <dbReference type="Proteomes" id="UP000271241"/>
    </source>
</evidence>
<name>A0A4P9XNA9_9FUNG</name>
<organism evidence="2 3">
    <name type="scientific">Thamnocephalis sphaerospora</name>
    <dbReference type="NCBI Taxonomy" id="78915"/>
    <lineage>
        <taxon>Eukaryota</taxon>
        <taxon>Fungi</taxon>
        <taxon>Fungi incertae sedis</taxon>
        <taxon>Zoopagomycota</taxon>
        <taxon>Zoopagomycotina</taxon>
        <taxon>Zoopagomycetes</taxon>
        <taxon>Zoopagales</taxon>
        <taxon>Sigmoideomycetaceae</taxon>
        <taxon>Thamnocephalis</taxon>
    </lineage>
</organism>
<protein>
    <recommendedName>
        <fullName evidence="4">Root hair defective 3 GTP-binding protein-domain-containing protein</fullName>
    </recommendedName>
</protein>
<dbReference type="EMBL" id="KZ992722">
    <property type="protein sequence ID" value="RKP07424.1"/>
    <property type="molecule type" value="Genomic_DNA"/>
</dbReference>
<evidence type="ECO:0000256" key="1">
    <source>
        <dbReference type="SAM" id="MobiDB-lite"/>
    </source>
</evidence>
<keyword evidence="3" id="KW-1185">Reference proteome</keyword>
<dbReference type="Proteomes" id="UP000271241">
    <property type="component" value="Unassembled WGS sequence"/>
</dbReference>
<dbReference type="GO" id="GO:0003924">
    <property type="term" value="F:GTPase activity"/>
    <property type="evidence" value="ECO:0007669"/>
    <property type="project" value="TreeGrafter"/>
</dbReference>
<dbReference type="AlphaFoldDB" id="A0A4P9XNA9"/>
<dbReference type="Gene3D" id="3.40.50.300">
    <property type="entry name" value="P-loop containing nucleotide triphosphate hydrolases"/>
    <property type="match status" value="1"/>
</dbReference>
<dbReference type="InterPro" id="IPR027417">
    <property type="entry name" value="P-loop_NTPase"/>
</dbReference>
<feature type="region of interest" description="Disordered" evidence="1">
    <location>
        <begin position="435"/>
        <end position="460"/>
    </location>
</feature>
<dbReference type="InterPro" id="IPR008803">
    <property type="entry name" value="RHD3/Sey1"/>
</dbReference>
<feature type="compositionally biased region" description="Low complexity" evidence="1">
    <location>
        <begin position="445"/>
        <end position="454"/>
    </location>
</feature>
<evidence type="ECO:0000313" key="2">
    <source>
        <dbReference type="EMBL" id="RKP07424.1"/>
    </source>
</evidence>
<accession>A0A4P9XNA9</accession>
<sequence length="460" mass="53120">MADSCLQFVDGDQELVAGVEELASEKWNLNDWGVDYNIVAVCGQPDSGKTTLANALFGTQFPVLDENEEDVATEGIWISTASDTKMLVMDAEIATERWFERSWPDGLENCAIDDILDYEVVTLPSKIDAPNYFDAAVAELRGRFIDRHDPNYLFKPIYWKAVSASGITYYFRHLCYTLDEHWDVLDYKMSSYESAPDFYKNKNYLAEKRCCLFETQYKDHIDGFYDMTIHHTYSEFLEAIKPIQEEIDAKGITHEYLEQLLGHQRNAMATFNAAVEHHKDDTMYKAKRDVLRSQCNQKITFSTYEQTPWGSTGLVIQLLIDHTHQKEDAIRERVQQEVERCRKEMKLIDAQIKPKSEQYIGIHHLKTEVAKKDVEISKYMLRIDTLEAANGEKDKIIARLEAANSKKDKDNFHISYLKSVRFELDRHLPAQAPRLAPNLSRLMPRRTVVSSSTRNSDTPR</sequence>
<proteinExistence type="predicted"/>
<gene>
    <name evidence="2" type="ORF">THASP1DRAFT_30762</name>
</gene>
<reference evidence="3" key="1">
    <citation type="journal article" date="2018" name="Nat. Microbiol.">
        <title>Leveraging single-cell genomics to expand the fungal tree of life.</title>
        <authorList>
            <person name="Ahrendt S.R."/>
            <person name="Quandt C.A."/>
            <person name="Ciobanu D."/>
            <person name="Clum A."/>
            <person name="Salamov A."/>
            <person name="Andreopoulos B."/>
            <person name="Cheng J.F."/>
            <person name="Woyke T."/>
            <person name="Pelin A."/>
            <person name="Henrissat B."/>
            <person name="Reynolds N.K."/>
            <person name="Benny G.L."/>
            <person name="Smith M.E."/>
            <person name="James T.Y."/>
            <person name="Grigoriev I.V."/>
        </authorList>
    </citation>
    <scope>NUCLEOTIDE SEQUENCE [LARGE SCALE GENOMIC DNA]</scope>
    <source>
        <strain evidence="3">RSA 1356</strain>
    </source>
</reference>
<dbReference type="GO" id="GO:0005783">
    <property type="term" value="C:endoplasmic reticulum"/>
    <property type="evidence" value="ECO:0007669"/>
    <property type="project" value="TreeGrafter"/>
</dbReference>